<reference evidence="7" key="1">
    <citation type="journal article" date="2023" name="Int. J. Mol. Sci.">
        <title>Antibiotic Resistance/Susceptibility Profiles of Staphylococcus equorum Strains from Cheese, and Genome Analysis for Antibiotic Resistance Genes.</title>
        <authorList>
            <person name="Vazquez L."/>
            <person name="Srednik M.E."/>
            <person name="Rodriguez J."/>
            <person name="Florez A.B."/>
            <person name="Mayo B."/>
        </authorList>
    </citation>
    <scope>NUCLEOTIDE SEQUENCE</scope>
    <source>
        <strain evidence="7">5A3I</strain>
    </source>
</reference>
<dbReference type="InterPro" id="IPR004307">
    <property type="entry name" value="TspO_MBR"/>
</dbReference>
<dbReference type="RefSeq" id="WP_285322700.1">
    <property type="nucleotide sequence ID" value="NZ_JARGCK010000001.1"/>
</dbReference>
<feature type="transmembrane region" description="Helical" evidence="6">
    <location>
        <begin position="102"/>
        <end position="123"/>
    </location>
</feature>
<accession>A0AAW7AE78</accession>
<feature type="transmembrane region" description="Helical" evidence="6">
    <location>
        <begin position="130"/>
        <end position="153"/>
    </location>
</feature>
<comment type="subcellular location">
    <subcellularLocation>
        <location evidence="1">Membrane</location>
        <topology evidence="1">Multi-pass membrane protein</topology>
    </subcellularLocation>
</comment>
<dbReference type="PIRSF" id="PIRSF005859">
    <property type="entry name" value="PBR"/>
    <property type="match status" value="1"/>
</dbReference>
<evidence type="ECO:0000313" key="8">
    <source>
        <dbReference type="Proteomes" id="UP001174037"/>
    </source>
</evidence>
<dbReference type="Gene3D" id="1.20.1260.100">
    <property type="entry name" value="TspO/MBR protein"/>
    <property type="match status" value="1"/>
</dbReference>
<evidence type="ECO:0000256" key="6">
    <source>
        <dbReference type="SAM" id="Phobius"/>
    </source>
</evidence>
<keyword evidence="4 6" id="KW-1133">Transmembrane helix</keyword>
<gene>
    <name evidence="7" type="ORF">P1A27_00520</name>
</gene>
<keyword evidence="5 6" id="KW-0472">Membrane</keyword>
<feature type="transmembrane region" description="Helical" evidence="6">
    <location>
        <begin position="77"/>
        <end position="96"/>
    </location>
</feature>
<keyword evidence="3 6" id="KW-0812">Transmembrane</keyword>
<evidence type="ECO:0000256" key="4">
    <source>
        <dbReference type="ARBA" id="ARBA00022989"/>
    </source>
</evidence>
<dbReference type="PANTHER" id="PTHR10057">
    <property type="entry name" value="PERIPHERAL-TYPE BENZODIAZEPINE RECEPTOR"/>
    <property type="match status" value="1"/>
</dbReference>
<name>A0AAW7AE78_9STAP</name>
<protein>
    <submittedName>
        <fullName evidence="7">Tryptophan-rich sensory protein</fullName>
    </submittedName>
</protein>
<dbReference type="CDD" id="cd15904">
    <property type="entry name" value="TSPO_MBR"/>
    <property type="match status" value="1"/>
</dbReference>
<dbReference type="PANTHER" id="PTHR10057:SF0">
    <property type="entry name" value="TRANSLOCATOR PROTEIN"/>
    <property type="match status" value="1"/>
</dbReference>
<dbReference type="AlphaFoldDB" id="A0AAW7AE78"/>
<evidence type="ECO:0000256" key="2">
    <source>
        <dbReference type="ARBA" id="ARBA00007524"/>
    </source>
</evidence>
<dbReference type="GO" id="GO:0016020">
    <property type="term" value="C:membrane"/>
    <property type="evidence" value="ECO:0007669"/>
    <property type="project" value="UniProtKB-SubCell"/>
</dbReference>
<comment type="similarity">
    <text evidence="2">Belongs to the TspO/BZRP family.</text>
</comment>
<organism evidence="7 8">
    <name type="scientific">Staphylococcus equorum</name>
    <dbReference type="NCBI Taxonomy" id="246432"/>
    <lineage>
        <taxon>Bacteria</taxon>
        <taxon>Bacillati</taxon>
        <taxon>Bacillota</taxon>
        <taxon>Bacilli</taxon>
        <taxon>Bacillales</taxon>
        <taxon>Staphylococcaceae</taxon>
        <taxon>Staphylococcus</taxon>
    </lineage>
</organism>
<dbReference type="EMBL" id="JARGCK010000001">
    <property type="protein sequence ID" value="MDK9864454.1"/>
    <property type="molecule type" value="Genomic_DNA"/>
</dbReference>
<dbReference type="FunFam" id="1.20.1260.100:FF:000001">
    <property type="entry name" value="translocator protein 2"/>
    <property type="match status" value="1"/>
</dbReference>
<reference evidence="7" key="2">
    <citation type="submission" date="2023-03" db="EMBL/GenBank/DDBJ databases">
        <authorList>
            <person name="Vazquez L."/>
            <person name="Rodriguez J."/>
            <person name="Mayo B."/>
            <person name="Florez A.B."/>
        </authorList>
    </citation>
    <scope>NUCLEOTIDE SEQUENCE</scope>
    <source>
        <strain evidence="7">5A3I</strain>
    </source>
</reference>
<evidence type="ECO:0000256" key="3">
    <source>
        <dbReference type="ARBA" id="ARBA00022692"/>
    </source>
</evidence>
<sequence length="161" mass="18557">MSIIKNLARITVPFVGGKLIGKFAVKNARKDYKKNINPPFSPPGYIFPKVWPVLYASMGIAYTIAKNTKYRKMTKNITISHYTQLGLNYLWSLLYFKYKLRGLALIESYVLLLAVIAMSINFYKTNKFSGIIMIPYIMWSVFASYLTTGNWILNKDNPDYL</sequence>
<evidence type="ECO:0000313" key="7">
    <source>
        <dbReference type="EMBL" id="MDK9864454.1"/>
    </source>
</evidence>
<dbReference type="Pfam" id="PF03073">
    <property type="entry name" value="TspO_MBR"/>
    <property type="match status" value="1"/>
</dbReference>
<evidence type="ECO:0000256" key="1">
    <source>
        <dbReference type="ARBA" id="ARBA00004141"/>
    </source>
</evidence>
<evidence type="ECO:0000256" key="5">
    <source>
        <dbReference type="ARBA" id="ARBA00023136"/>
    </source>
</evidence>
<comment type="caution">
    <text evidence="7">The sequence shown here is derived from an EMBL/GenBank/DDBJ whole genome shotgun (WGS) entry which is preliminary data.</text>
</comment>
<dbReference type="GO" id="GO:0033013">
    <property type="term" value="P:tetrapyrrole metabolic process"/>
    <property type="evidence" value="ECO:0007669"/>
    <property type="project" value="UniProtKB-ARBA"/>
</dbReference>
<proteinExistence type="inferred from homology"/>
<dbReference type="InterPro" id="IPR038330">
    <property type="entry name" value="TspO/MBR-related_sf"/>
</dbReference>
<dbReference type="Proteomes" id="UP001174037">
    <property type="component" value="Unassembled WGS sequence"/>
</dbReference>